<dbReference type="AlphaFoldDB" id="A0A371DYJ0"/>
<accession>A0A371DYJ0</accession>
<name>A0A371DYJ0_9APHY</name>
<protein>
    <submittedName>
        <fullName evidence="2">Uncharacterized protein</fullName>
    </submittedName>
</protein>
<evidence type="ECO:0000256" key="1">
    <source>
        <dbReference type="SAM" id="MobiDB-lite"/>
    </source>
</evidence>
<keyword evidence="3" id="KW-1185">Reference proteome</keyword>
<sequence>MSLPNKTLRAARASEKQATTEYDPSPKELEEASDKRSRPNDKDVKHKMSVADQDAALMNAWKDREGSLANTEFEDGDFEGGYRRNVPTSSVIYDDHLTPQFLTSVYPTWLTTRIVRAPSGVDSRPGSVVSVVAARLSLRLLPLLSVC</sequence>
<feature type="compositionally biased region" description="Basic and acidic residues" evidence="1">
    <location>
        <begin position="24"/>
        <end position="46"/>
    </location>
</feature>
<gene>
    <name evidence="2" type="ORF">OH76DRAFT_53600</name>
</gene>
<feature type="region of interest" description="Disordered" evidence="1">
    <location>
        <begin position="1"/>
        <end position="48"/>
    </location>
</feature>
<reference evidence="2 3" key="1">
    <citation type="journal article" date="2018" name="Biotechnol. Biofuels">
        <title>Integrative visual omics of the white-rot fungus Polyporus brumalis exposes the biotechnological potential of its oxidative enzymes for delignifying raw plant biomass.</title>
        <authorList>
            <person name="Miyauchi S."/>
            <person name="Rancon A."/>
            <person name="Drula E."/>
            <person name="Hage H."/>
            <person name="Chaduli D."/>
            <person name="Favel A."/>
            <person name="Grisel S."/>
            <person name="Henrissat B."/>
            <person name="Herpoel-Gimbert I."/>
            <person name="Ruiz-Duenas F.J."/>
            <person name="Chevret D."/>
            <person name="Hainaut M."/>
            <person name="Lin J."/>
            <person name="Wang M."/>
            <person name="Pangilinan J."/>
            <person name="Lipzen A."/>
            <person name="Lesage-Meessen L."/>
            <person name="Navarro D."/>
            <person name="Riley R."/>
            <person name="Grigoriev I.V."/>
            <person name="Zhou S."/>
            <person name="Raouche S."/>
            <person name="Rosso M.N."/>
        </authorList>
    </citation>
    <scope>NUCLEOTIDE SEQUENCE [LARGE SCALE GENOMIC DNA]</scope>
    <source>
        <strain evidence="2 3">BRFM 1820</strain>
    </source>
</reference>
<dbReference type="Proteomes" id="UP000256964">
    <property type="component" value="Unassembled WGS sequence"/>
</dbReference>
<dbReference type="EMBL" id="KZ857379">
    <property type="protein sequence ID" value="RDX57568.1"/>
    <property type="molecule type" value="Genomic_DNA"/>
</dbReference>
<dbReference type="OrthoDB" id="2157103at2759"/>
<organism evidence="2 3">
    <name type="scientific">Lentinus brumalis</name>
    <dbReference type="NCBI Taxonomy" id="2498619"/>
    <lineage>
        <taxon>Eukaryota</taxon>
        <taxon>Fungi</taxon>
        <taxon>Dikarya</taxon>
        <taxon>Basidiomycota</taxon>
        <taxon>Agaricomycotina</taxon>
        <taxon>Agaricomycetes</taxon>
        <taxon>Polyporales</taxon>
        <taxon>Polyporaceae</taxon>
        <taxon>Lentinus</taxon>
    </lineage>
</organism>
<evidence type="ECO:0000313" key="3">
    <source>
        <dbReference type="Proteomes" id="UP000256964"/>
    </source>
</evidence>
<evidence type="ECO:0000313" key="2">
    <source>
        <dbReference type="EMBL" id="RDX57568.1"/>
    </source>
</evidence>
<proteinExistence type="predicted"/>